<evidence type="ECO:0000313" key="2">
    <source>
        <dbReference type="EMBL" id="ADH86052.1"/>
    </source>
</evidence>
<proteinExistence type="predicted"/>
<dbReference type="STRING" id="589865.DaAHT2_1357"/>
<dbReference type="KEGG" id="dak:DaAHT2_1357"/>
<evidence type="ECO:0000256" key="1">
    <source>
        <dbReference type="SAM" id="MobiDB-lite"/>
    </source>
</evidence>
<evidence type="ECO:0000313" key="3">
    <source>
        <dbReference type="Proteomes" id="UP000001508"/>
    </source>
</evidence>
<dbReference type="EMBL" id="CP001940">
    <property type="protein sequence ID" value="ADH86052.1"/>
    <property type="molecule type" value="Genomic_DNA"/>
</dbReference>
<dbReference type="RefSeq" id="WP_013163580.1">
    <property type="nucleotide sequence ID" value="NC_014216.1"/>
</dbReference>
<accession>D6Z3C7</accession>
<reference evidence="3" key="1">
    <citation type="submission" date="2010-02" db="EMBL/GenBank/DDBJ databases">
        <title>Complete sequence of Desulfurivibrio alkaliphilus AHT2.</title>
        <authorList>
            <consortium name="US DOE Joint Genome Institute"/>
            <person name="Pitluck S."/>
            <person name="Chertkov O."/>
            <person name="Detter J.C."/>
            <person name="Han C."/>
            <person name="Tapia R."/>
            <person name="Larimer F."/>
            <person name="Land M."/>
            <person name="Hauser L."/>
            <person name="Kyrpides N."/>
            <person name="Mikhailova N."/>
            <person name="Sorokin D.Y."/>
            <person name="Muyzer G."/>
            <person name="Woyke T."/>
        </authorList>
    </citation>
    <scope>NUCLEOTIDE SEQUENCE [LARGE SCALE GENOMIC DNA]</scope>
    <source>
        <strain evidence="3">DSM 19089 / UNIQEM U267 / AHT2</strain>
    </source>
</reference>
<keyword evidence="3" id="KW-1185">Reference proteome</keyword>
<dbReference type="Proteomes" id="UP000001508">
    <property type="component" value="Chromosome"/>
</dbReference>
<gene>
    <name evidence="2" type="ordered locus">DaAHT2_1357</name>
</gene>
<organism evidence="2 3">
    <name type="scientific">Desulfurivibrio alkaliphilus (strain DSM 19089 / UNIQEM U267 / AHT2)</name>
    <dbReference type="NCBI Taxonomy" id="589865"/>
    <lineage>
        <taxon>Bacteria</taxon>
        <taxon>Pseudomonadati</taxon>
        <taxon>Thermodesulfobacteriota</taxon>
        <taxon>Desulfobulbia</taxon>
        <taxon>Desulfobulbales</taxon>
        <taxon>Desulfobulbaceae</taxon>
        <taxon>Desulfurivibrio</taxon>
    </lineage>
</organism>
<feature type="region of interest" description="Disordered" evidence="1">
    <location>
        <begin position="43"/>
        <end position="62"/>
    </location>
</feature>
<dbReference type="AlphaFoldDB" id="D6Z3C7"/>
<protein>
    <submittedName>
        <fullName evidence="2">RNA polymerase II-associated protein</fullName>
    </submittedName>
</protein>
<dbReference type="HOGENOM" id="CLU_2896692_0_0_7"/>
<sequence>MELICEKYREKMPEDEAYCRRPNEYCKFRTACIIHFVGQERRRGAAAGQSAANRPKKATNSE</sequence>
<name>D6Z3C7_DESAT</name>
<dbReference type="InParanoid" id="D6Z3C7"/>
<dbReference type="OrthoDB" id="5518440at2"/>